<proteinExistence type="predicted"/>
<comment type="caution">
    <text evidence="1">The sequence shown here is derived from an EMBL/GenBank/DDBJ whole genome shotgun (WGS) entry which is preliminary data.</text>
</comment>
<name>A0A552WNY6_9MICO</name>
<sequence>MSAPLLLIDIDGTLLPLGPVEEGTSIRYGRKMRLPVRWPVVQAVAGLSAAGVEVIWLTTWTDELALRLGEQLRLPQFQVPAQVDEPARRPTWWHGWKSRTALSIVEQRRPRRWAWADDDIPTTVRSRLRREHPEGLVIAPDGQTGLTAAHMTRIEEWLLKEPIRDVVHQLNTALGPTIVAALSGATISTLPERWVEHDGPIPSPQEKERLRAAHRIWTQLADAEGPDLARAWLIGDNPVLEQAPYLALRAGAVDEAVAAAAAFTTGTWSL</sequence>
<gene>
    <name evidence="1" type="ORF">FJ693_13825</name>
</gene>
<dbReference type="Pfam" id="PF18143">
    <property type="entry name" value="HAD_SAK_2"/>
    <property type="match status" value="1"/>
</dbReference>
<dbReference type="AlphaFoldDB" id="A0A552WNY6"/>
<dbReference type="InterPro" id="IPR036412">
    <property type="entry name" value="HAD-like_sf"/>
</dbReference>
<accession>A0A552WNY6</accession>
<dbReference type="SUPFAM" id="SSF56784">
    <property type="entry name" value="HAD-like"/>
    <property type="match status" value="1"/>
</dbReference>
<dbReference type="RefSeq" id="WP_143419064.1">
    <property type="nucleotide sequence ID" value="NZ_VJXR01000045.1"/>
</dbReference>
<reference evidence="1 2" key="1">
    <citation type="submission" date="2019-07" db="EMBL/GenBank/DDBJ databases">
        <title>Georgenia wutianyii sp. nov. and Georgenia *** sp. nov. isolated from plateau pika (Ochotona curzoniae) in the Qinghai-Tibet plateau of China.</title>
        <authorList>
            <person name="Tian Z."/>
        </authorList>
    </citation>
    <scope>NUCLEOTIDE SEQUENCE [LARGE SCALE GENOMIC DNA]</scope>
    <source>
        <strain evidence="1 2">Z446</strain>
    </source>
</reference>
<dbReference type="Proteomes" id="UP000318693">
    <property type="component" value="Unassembled WGS sequence"/>
</dbReference>
<evidence type="ECO:0000313" key="1">
    <source>
        <dbReference type="EMBL" id="TRW44404.1"/>
    </source>
</evidence>
<evidence type="ECO:0000313" key="2">
    <source>
        <dbReference type="Proteomes" id="UP000318693"/>
    </source>
</evidence>
<dbReference type="EMBL" id="VJXR01000045">
    <property type="protein sequence ID" value="TRW44404.1"/>
    <property type="molecule type" value="Genomic_DNA"/>
</dbReference>
<protein>
    <submittedName>
        <fullName evidence="1">Uncharacterized protein</fullName>
    </submittedName>
</protein>
<keyword evidence="2" id="KW-1185">Reference proteome</keyword>
<organism evidence="1 2">
    <name type="scientific">Georgenia yuyongxinii</name>
    <dbReference type="NCBI Taxonomy" id="2589797"/>
    <lineage>
        <taxon>Bacteria</taxon>
        <taxon>Bacillati</taxon>
        <taxon>Actinomycetota</taxon>
        <taxon>Actinomycetes</taxon>
        <taxon>Micrococcales</taxon>
        <taxon>Bogoriellaceae</taxon>
        <taxon>Georgenia</taxon>
    </lineage>
</organism>